<protein>
    <submittedName>
        <fullName evidence="1">Intradiol ring-cleavage dioxygenase</fullName>
    </submittedName>
</protein>
<keyword evidence="2" id="KW-1185">Reference proteome</keyword>
<accession>A0ACC7LH98</accession>
<evidence type="ECO:0000313" key="2">
    <source>
        <dbReference type="Proteomes" id="UP001595191"/>
    </source>
</evidence>
<proteinExistence type="predicted"/>
<organism evidence="1 2">
    <name type="scientific">Meishania litoralis</name>
    <dbReference type="NCBI Taxonomy" id="3434685"/>
    <lineage>
        <taxon>Bacteria</taxon>
        <taxon>Pseudomonadati</taxon>
        <taxon>Bacteroidota</taxon>
        <taxon>Flavobacteriia</taxon>
        <taxon>Flavobacteriales</taxon>
        <taxon>Flavobacteriaceae</taxon>
        <taxon>Meishania</taxon>
    </lineage>
</organism>
<sequence>MKRKEFLTKGFVALGGVVALTGIAATSSDNDGVLTGNSDDDCETSPRETKGPFPNKTPSDYVRENIVGDRQGVALLTTLTILNKHNTCKPLADVLVDIWHCDNQGHYSEYGGYGMQREDLTHEHFLRGRQVTDANGQVSFVSIFPGYYRGRAPHIHIEVLTGAKKSLLVTQIAFPKDICDTVYKTERYQGTDYVPNERDGIFRNSLEQNMADDIRGNVGDGYALLKTLVVDAQDN</sequence>
<name>A0ACC7LH98_9FLAO</name>
<dbReference type="EMBL" id="JBHFPV010000001">
    <property type="protein sequence ID" value="MFH6602566.1"/>
    <property type="molecule type" value="Genomic_DNA"/>
</dbReference>
<keyword evidence="1" id="KW-0223">Dioxygenase</keyword>
<gene>
    <name evidence="1" type="ORF">ACEZ3G_03690</name>
</gene>
<comment type="caution">
    <text evidence="1">The sequence shown here is derived from an EMBL/GenBank/DDBJ whole genome shotgun (WGS) entry which is preliminary data.</text>
</comment>
<dbReference type="Proteomes" id="UP001595191">
    <property type="component" value="Unassembled WGS sequence"/>
</dbReference>
<keyword evidence="1" id="KW-0560">Oxidoreductase</keyword>
<evidence type="ECO:0000313" key="1">
    <source>
        <dbReference type="EMBL" id="MFH6602566.1"/>
    </source>
</evidence>
<reference evidence="1" key="1">
    <citation type="submission" date="2024-09" db="EMBL/GenBank/DDBJ databases">
        <authorList>
            <person name="Liu J."/>
        </authorList>
    </citation>
    <scope>NUCLEOTIDE SEQUENCE</scope>
    <source>
        <strain evidence="1">NBU2967</strain>
    </source>
</reference>